<keyword evidence="20" id="KW-0325">Glycoprotein</keyword>
<keyword evidence="8" id="KW-0597">Phosphoprotein</keyword>
<dbReference type="InterPro" id="IPR003591">
    <property type="entry name" value="Leu-rich_rpt_typical-subtyp"/>
</dbReference>
<dbReference type="SUPFAM" id="SSF52058">
    <property type="entry name" value="L domain-like"/>
    <property type="match status" value="2"/>
</dbReference>
<gene>
    <name evidence="27" type="ORF">RND81_01G143500</name>
</gene>
<dbReference type="InterPro" id="IPR001611">
    <property type="entry name" value="Leu-rich_rpt"/>
</dbReference>
<comment type="similarity">
    <text evidence="3">Belongs to the protein kinase superfamily. Ser/Thr protein kinase family.</text>
</comment>
<evidence type="ECO:0000256" key="19">
    <source>
        <dbReference type="ARBA" id="ARBA00023170"/>
    </source>
</evidence>
<protein>
    <recommendedName>
        <fullName evidence="5">non-specific serine/threonine protein kinase</fullName>
        <ecNumber evidence="5">2.7.11.1</ecNumber>
    </recommendedName>
</protein>
<feature type="domain" description="Protein kinase" evidence="26">
    <location>
        <begin position="790"/>
        <end position="1070"/>
    </location>
</feature>
<evidence type="ECO:0000256" key="10">
    <source>
        <dbReference type="ARBA" id="ARBA00022679"/>
    </source>
</evidence>
<dbReference type="Pfam" id="PF07714">
    <property type="entry name" value="PK_Tyr_Ser-Thr"/>
    <property type="match status" value="1"/>
</dbReference>
<dbReference type="InterPro" id="IPR000719">
    <property type="entry name" value="Prot_kinase_dom"/>
</dbReference>
<evidence type="ECO:0000256" key="11">
    <source>
        <dbReference type="ARBA" id="ARBA00022692"/>
    </source>
</evidence>
<dbReference type="Pfam" id="PF13855">
    <property type="entry name" value="LRR_8"/>
    <property type="match status" value="1"/>
</dbReference>
<dbReference type="Proteomes" id="UP001443914">
    <property type="component" value="Unassembled WGS sequence"/>
</dbReference>
<dbReference type="FunFam" id="1.10.510.10:FF:000309">
    <property type="entry name" value="Leucine-rich repeat receptor-like protein kinase"/>
    <property type="match status" value="1"/>
</dbReference>
<keyword evidence="14 23" id="KW-0547">Nucleotide-binding</keyword>
<evidence type="ECO:0000256" key="5">
    <source>
        <dbReference type="ARBA" id="ARBA00012513"/>
    </source>
</evidence>
<evidence type="ECO:0000256" key="13">
    <source>
        <dbReference type="ARBA" id="ARBA00022737"/>
    </source>
</evidence>
<comment type="catalytic activity">
    <reaction evidence="22">
        <text>L-seryl-[protein] + ATP = O-phospho-L-seryl-[protein] + ADP + H(+)</text>
        <dbReference type="Rhea" id="RHEA:17989"/>
        <dbReference type="Rhea" id="RHEA-COMP:9863"/>
        <dbReference type="Rhea" id="RHEA-COMP:11604"/>
        <dbReference type="ChEBI" id="CHEBI:15378"/>
        <dbReference type="ChEBI" id="CHEBI:29999"/>
        <dbReference type="ChEBI" id="CHEBI:30616"/>
        <dbReference type="ChEBI" id="CHEBI:83421"/>
        <dbReference type="ChEBI" id="CHEBI:456216"/>
        <dbReference type="EC" id="2.7.11.1"/>
    </reaction>
</comment>
<dbReference type="PROSITE" id="PS51450">
    <property type="entry name" value="LRR"/>
    <property type="match status" value="1"/>
</dbReference>
<dbReference type="SUPFAM" id="SSF56112">
    <property type="entry name" value="Protein kinase-like (PK-like)"/>
    <property type="match status" value="1"/>
</dbReference>
<dbReference type="EC" id="2.7.11.1" evidence="5"/>
<sequence length="1082" mass="119122">MLLEFLPSLSHSSTSHLHLLFILLLYSFTFSYQQQQQQLSCNPNDEQSLLTFSGILSSELGALNWSSTHDCCSSWEGIGCDDSGRVTHLLLPSRELKGNISSSLGNLISLRQLNLSDNLLSGVIPSGFFTSLTSLLVIDLSSNSLYGTLSESFASNGSFPDTIQTVDISNNQFRGTIEPVWFDLASNLSSFNASNTALTGPIPSSICNSCPQLRMLDFSNAAFSGNIYVGLGNCSKLELFRAGFNSLSGLLPDDIYGLKSLVELSIPANNISGTIREEMLGLTNLKIINLYSNNFYGTIPEDIGKLSKLEQLQLHINKLNGTIPPSLMNCTSLVKLILRVNELQGNISTLDFSRLIRLRTLDLGNNHLTGNIPESIFLCKSLTAIRVAINNLTGQISPNVVTLPSLTFLSLSNNSFTNISGALTILSSCKNLATLTLSKNFYHELLPGEKSFIGPEGFKNLQVLALGGCSLKGKVPEWLFNLKSLEVLDLSFNKMTGTIPEWFGSLPSFFYLDLSMNSLTGEFPVQLNRLPAMISVKAANLLKRSYLELPVFVAPNNASNQQYNQLAILPPAIYLKGNRLTGEIPVEISQLQNLHVLDLSANGFSGSIPPEFSNLTSLEMLDLSLNNLSGEIPPSLQSLNFLSEFNVSHNNLEGPIPTGGQFGTFGESSYVGNPGLCGQVLQNRPCSTQPIPSVVRSHDKSINKKLILGITLGVCLGIASILVILVYWIMSKRRIRPGGDTDKLDTEMNSRCSSFGDMAKDTSLVILFPSNSTKIKDLSIIDILKATNNFNQENIIGCGGFGLVYKATLDDGVRVAIKKLSGDMCLIEREFKAEMEVLSLARHENLVSLMGYCVHDGLRLLMYSYMENGSLDYWLHENPDGPSQLDWPLRLKIALGAGKGLAYMHQICEPHIVHRDIKSSNILLDENFEAHVADFGLSRLILPYRTHVTTELVGTLGYIPPEYGQAWVATLRGDVYSYGIVLLELLTGKRPVEVCKPKTSREIVVWVQQLKNEGKHEEIFDPVLRGKGYEQDMLQVLDVACKCVSQNPRKRPTINEVVDQLKILESTPYMPITEDFRPTETR</sequence>
<keyword evidence="28" id="KW-1185">Reference proteome</keyword>
<organism evidence="27 28">
    <name type="scientific">Saponaria officinalis</name>
    <name type="common">Common soapwort</name>
    <name type="synonym">Lychnis saponaria</name>
    <dbReference type="NCBI Taxonomy" id="3572"/>
    <lineage>
        <taxon>Eukaryota</taxon>
        <taxon>Viridiplantae</taxon>
        <taxon>Streptophyta</taxon>
        <taxon>Embryophyta</taxon>
        <taxon>Tracheophyta</taxon>
        <taxon>Spermatophyta</taxon>
        <taxon>Magnoliopsida</taxon>
        <taxon>eudicotyledons</taxon>
        <taxon>Gunneridae</taxon>
        <taxon>Pentapetalae</taxon>
        <taxon>Caryophyllales</taxon>
        <taxon>Caryophyllaceae</taxon>
        <taxon>Caryophylleae</taxon>
        <taxon>Saponaria</taxon>
    </lineage>
</organism>
<dbReference type="PANTHER" id="PTHR48056">
    <property type="entry name" value="LRR RECEPTOR-LIKE SERINE/THREONINE-PROTEIN KINASE-RELATED"/>
    <property type="match status" value="1"/>
</dbReference>
<evidence type="ECO:0000256" key="2">
    <source>
        <dbReference type="ARBA" id="ARBA00004479"/>
    </source>
</evidence>
<keyword evidence="9" id="KW-0433">Leucine-rich repeat</keyword>
<evidence type="ECO:0000256" key="22">
    <source>
        <dbReference type="ARBA" id="ARBA00048679"/>
    </source>
</evidence>
<dbReference type="FunFam" id="3.80.10.10:FF:000213">
    <property type="entry name" value="Tyrosine-sulfated glycopeptide receptor 1"/>
    <property type="match status" value="1"/>
</dbReference>
<evidence type="ECO:0000256" key="9">
    <source>
        <dbReference type="ARBA" id="ARBA00022614"/>
    </source>
</evidence>
<dbReference type="SMART" id="SM00369">
    <property type="entry name" value="LRR_TYP"/>
    <property type="match status" value="8"/>
</dbReference>
<dbReference type="InterPro" id="IPR017441">
    <property type="entry name" value="Protein_kinase_ATP_BS"/>
</dbReference>
<evidence type="ECO:0000256" key="23">
    <source>
        <dbReference type="PROSITE-ProRule" id="PRU10141"/>
    </source>
</evidence>
<evidence type="ECO:0000256" key="24">
    <source>
        <dbReference type="SAM" id="Phobius"/>
    </source>
</evidence>
<evidence type="ECO:0000256" key="21">
    <source>
        <dbReference type="ARBA" id="ARBA00047899"/>
    </source>
</evidence>
<dbReference type="SUPFAM" id="SSF52047">
    <property type="entry name" value="RNI-like"/>
    <property type="match status" value="1"/>
</dbReference>
<evidence type="ECO:0000256" key="25">
    <source>
        <dbReference type="SAM" id="SignalP"/>
    </source>
</evidence>
<dbReference type="SMART" id="SM00220">
    <property type="entry name" value="S_TKc"/>
    <property type="match status" value="1"/>
</dbReference>
<dbReference type="InterPro" id="IPR013210">
    <property type="entry name" value="LRR_N_plant-typ"/>
</dbReference>
<dbReference type="PROSITE" id="PS50011">
    <property type="entry name" value="PROTEIN_KINASE_DOM"/>
    <property type="match status" value="1"/>
</dbReference>
<evidence type="ECO:0000256" key="12">
    <source>
        <dbReference type="ARBA" id="ARBA00022729"/>
    </source>
</evidence>
<dbReference type="FunFam" id="3.80.10.10:FF:000129">
    <property type="entry name" value="Leucine-rich repeat receptor-like kinase"/>
    <property type="match status" value="1"/>
</dbReference>
<evidence type="ECO:0000256" key="17">
    <source>
        <dbReference type="ARBA" id="ARBA00022989"/>
    </source>
</evidence>
<evidence type="ECO:0000256" key="4">
    <source>
        <dbReference type="ARBA" id="ARBA00009592"/>
    </source>
</evidence>
<dbReference type="EMBL" id="JBDFQZ010000001">
    <property type="protein sequence ID" value="KAK9757146.1"/>
    <property type="molecule type" value="Genomic_DNA"/>
</dbReference>
<comment type="similarity">
    <text evidence="4">Belongs to the RLP family.</text>
</comment>
<dbReference type="InterPro" id="IPR011009">
    <property type="entry name" value="Kinase-like_dom_sf"/>
</dbReference>
<dbReference type="InterPro" id="IPR050647">
    <property type="entry name" value="Plant_LRR-RLKs"/>
</dbReference>
<evidence type="ECO:0000259" key="26">
    <source>
        <dbReference type="PROSITE" id="PS50011"/>
    </source>
</evidence>
<evidence type="ECO:0000256" key="3">
    <source>
        <dbReference type="ARBA" id="ARBA00008684"/>
    </source>
</evidence>
<comment type="catalytic activity">
    <reaction evidence="21">
        <text>L-threonyl-[protein] + ATP = O-phospho-L-threonyl-[protein] + ADP + H(+)</text>
        <dbReference type="Rhea" id="RHEA:46608"/>
        <dbReference type="Rhea" id="RHEA-COMP:11060"/>
        <dbReference type="Rhea" id="RHEA-COMP:11605"/>
        <dbReference type="ChEBI" id="CHEBI:15378"/>
        <dbReference type="ChEBI" id="CHEBI:30013"/>
        <dbReference type="ChEBI" id="CHEBI:30616"/>
        <dbReference type="ChEBI" id="CHEBI:61977"/>
        <dbReference type="ChEBI" id="CHEBI:456216"/>
        <dbReference type="EC" id="2.7.11.1"/>
    </reaction>
</comment>
<keyword evidence="11 24" id="KW-0812">Transmembrane</keyword>
<evidence type="ECO:0000313" key="27">
    <source>
        <dbReference type="EMBL" id="KAK9757146.1"/>
    </source>
</evidence>
<evidence type="ECO:0000256" key="1">
    <source>
        <dbReference type="ARBA" id="ARBA00004236"/>
    </source>
</evidence>
<dbReference type="InterPro" id="IPR001245">
    <property type="entry name" value="Ser-Thr/Tyr_kinase_cat_dom"/>
</dbReference>
<keyword evidence="7" id="KW-0723">Serine/threonine-protein kinase</keyword>
<keyword evidence="18 24" id="KW-0472">Membrane</keyword>
<name>A0AAW1NA00_SAPOF</name>
<dbReference type="GO" id="GO:0005886">
    <property type="term" value="C:plasma membrane"/>
    <property type="evidence" value="ECO:0007669"/>
    <property type="project" value="UniProtKB-SubCell"/>
</dbReference>
<feature type="transmembrane region" description="Helical" evidence="24">
    <location>
        <begin position="706"/>
        <end position="729"/>
    </location>
</feature>
<comment type="subcellular location">
    <subcellularLocation>
        <location evidence="1">Cell membrane</location>
    </subcellularLocation>
    <subcellularLocation>
        <location evidence="2">Membrane</location>
        <topology evidence="2">Single-pass type I membrane protein</topology>
    </subcellularLocation>
</comment>
<accession>A0AAW1NA00</accession>
<dbReference type="PROSITE" id="PS00108">
    <property type="entry name" value="PROTEIN_KINASE_ST"/>
    <property type="match status" value="1"/>
</dbReference>
<keyword evidence="13" id="KW-0677">Repeat</keyword>
<dbReference type="Pfam" id="PF00560">
    <property type="entry name" value="LRR_1"/>
    <property type="match status" value="5"/>
</dbReference>
<comment type="caution">
    <text evidence="27">The sequence shown here is derived from an EMBL/GenBank/DDBJ whole genome shotgun (WGS) entry which is preliminary data.</text>
</comment>
<evidence type="ECO:0000256" key="7">
    <source>
        <dbReference type="ARBA" id="ARBA00022527"/>
    </source>
</evidence>
<keyword evidence="12 25" id="KW-0732">Signal</keyword>
<feature type="binding site" evidence="23">
    <location>
        <position position="819"/>
    </location>
    <ligand>
        <name>ATP</name>
        <dbReference type="ChEBI" id="CHEBI:30616"/>
    </ligand>
</feature>
<keyword evidence="16 23" id="KW-0067">ATP-binding</keyword>
<feature type="signal peptide" evidence="25">
    <location>
        <begin position="1"/>
        <end position="31"/>
    </location>
</feature>
<evidence type="ECO:0000256" key="20">
    <source>
        <dbReference type="ARBA" id="ARBA00023180"/>
    </source>
</evidence>
<dbReference type="GO" id="GO:0033612">
    <property type="term" value="F:receptor serine/threonine kinase binding"/>
    <property type="evidence" value="ECO:0007669"/>
    <property type="project" value="TreeGrafter"/>
</dbReference>
<evidence type="ECO:0000256" key="8">
    <source>
        <dbReference type="ARBA" id="ARBA00022553"/>
    </source>
</evidence>
<keyword evidence="15" id="KW-0418">Kinase</keyword>
<dbReference type="PROSITE" id="PS00107">
    <property type="entry name" value="PROTEIN_KINASE_ATP"/>
    <property type="match status" value="1"/>
</dbReference>
<evidence type="ECO:0000256" key="16">
    <source>
        <dbReference type="ARBA" id="ARBA00022840"/>
    </source>
</evidence>
<evidence type="ECO:0000256" key="14">
    <source>
        <dbReference type="ARBA" id="ARBA00022741"/>
    </source>
</evidence>
<reference evidence="27" key="1">
    <citation type="submission" date="2024-03" db="EMBL/GenBank/DDBJ databases">
        <title>WGS assembly of Saponaria officinalis var. Norfolk2.</title>
        <authorList>
            <person name="Jenkins J."/>
            <person name="Shu S."/>
            <person name="Grimwood J."/>
            <person name="Barry K."/>
            <person name="Goodstein D."/>
            <person name="Schmutz J."/>
            <person name="Leebens-Mack J."/>
            <person name="Osbourn A."/>
        </authorList>
    </citation>
    <scope>NUCLEOTIDE SEQUENCE [LARGE SCALE GENOMIC DNA]</scope>
    <source>
        <strain evidence="27">JIC</strain>
    </source>
</reference>
<evidence type="ECO:0000313" key="28">
    <source>
        <dbReference type="Proteomes" id="UP001443914"/>
    </source>
</evidence>
<dbReference type="Gene3D" id="3.80.10.10">
    <property type="entry name" value="Ribonuclease Inhibitor"/>
    <property type="match status" value="4"/>
</dbReference>
<dbReference type="Gene3D" id="1.10.510.10">
    <property type="entry name" value="Transferase(Phosphotransferase) domain 1"/>
    <property type="match status" value="1"/>
</dbReference>
<proteinExistence type="inferred from homology"/>
<dbReference type="Pfam" id="PF08263">
    <property type="entry name" value="LRRNT_2"/>
    <property type="match status" value="1"/>
</dbReference>
<dbReference type="InterPro" id="IPR032675">
    <property type="entry name" value="LRR_dom_sf"/>
</dbReference>
<dbReference type="PANTHER" id="PTHR48056:SF18">
    <property type="entry name" value="NON-SPECIFIC SERINE_THREONINE PROTEIN KINASE"/>
    <property type="match status" value="1"/>
</dbReference>
<keyword evidence="19" id="KW-0675">Receptor</keyword>
<dbReference type="FunFam" id="3.30.200.20:FF:000309">
    <property type="entry name" value="Leucine-rich repeat receptor protein kinase MSP1"/>
    <property type="match status" value="1"/>
</dbReference>
<dbReference type="GO" id="GO:0005524">
    <property type="term" value="F:ATP binding"/>
    <property type="evidence" value="ECO:0007669"/>
    <property type="project" value="UniProtKB-UniRule"/>
</dbReference>
<dbReference type="InterPro" id="IPR008271">
    <property type="entry name" value="Ser/Thr_kinase_AS"/>
</dbReference>
<keyword evidence="6" id="KW-1003">Cell membrane</keyword>
<dbReference type="Gene3D" id="3.30.200.20">
    <property type="entry name" value="Phosphorylase Kinase, domain 1"/>
    <property type="match status" value="1"/>
</dbReference>
<keyword evidence="10" id="KW-0808">Transferase</keyword>
<evidence type="ECO:0000256" key="15">
    <source>
        <dbReference type="ARBA" id="ARBA00022777"/>
    </source>
</evidence>
<dbReference type="PRINTS" id="PR00019">
    <property type="entry name" value="LEURICHRPT"/>
</dbReference>
<dbReference type="GO" id="GO:0004674">
    <property type="term" value="F:protein serine/threonine kinase activity"/>
    <property type="evidence" value="ECO:0007669"/>
    <property type="project" value="UniProtKB-KW"/>
</dbReference>
<dbReference type="AlphaFoldDB" id="A0AAW1NA00"/>
<dbReference type="FunFam" id="3.80.10.10:FF:000041">
    <property type="entry name" value="LRR receptor-like serine/threonine-protein kinase ERECTA"/>
    <property type="match status" value="1"/>
</dbReference>
<evidence type="ECO:0000256" key="6">
    <source>
        <dbReference type="ARBA" id="ARBA00022475"/>
    </source>
</evidence>
<keyword evidence="17 24" id="KW-1133">Transmembrane helix</keyword>
<feature type="chain" id="PRO_5043665522" description="non-specific serine/threonine protein kinase" evidence="25">
    <location>
        <begin position="32"/>
        <end position="1082"/>
    </location>
</feature>
<evidence type="ECO:0000256" key="18">
    <source>
        <dbReference type="ARBA" id="ARBA00023136"/>
    </source>
</evidence>